<dbReference type="PROSITE" id="PS00041">
    <property type="entry name" value="HTH_ARAC_FAMILY_1"/>
    <property type="match status" value="1"/>
</dbReference>
<dbReference type="EMBL" id="JAGGLB010000001">
    <property type="protein sequence ID" value="MBP1988745.1"/>
    <property type="molecule type" value="Genomic_DNA"/>
</dbReference>
<keyword evidence="3" id="KW-0804">Transcription</keyword>
<keyword evidence="6" id="KW-1185">Reference proteome</keyword>
<evidence type="ECO:0000256" key="3">
    <source>
        <dbReference type="ARBA" id="ARBA00023163"/>
    </source>
</evidence>
<evidence type="ECO:0000313" key="5">
    <source>
        <dbReference type="EMBL" id="MBP1988745.1"/>
    </source>
</evidence>
<dbReference type="Gene3D" id="2.60.120.10">
    <property type="entry name" value="Jelly Rolls"/>
    <property type="match status" value="1"/>
</dbReference>
<organism evidence="5 6">
    <name type="scientific">Paenibacillus eucommiae</name>
    <dbReference type="NCBI Taxonomy" id="1355755"/>
    <lineage>
        <taxon>Bacteria</taxon>
        <taxon>Bacillati</taxon>
        <taxon>Bacillota</taxon>
        <taxon>Bacilli</taxon>
        <taxon>Bacillales</taxon>
        <taxon>Paenibacillaceae</taxon>
        <taxon>Paenibacillus</taxon>
    </lineage>
</organism>
<evidence type="ECO:0000313" key="6">
    <source>
        <dbReference type="Proteomes" id="UP001519287"/>
    </source>
</evidence>
<keyword evidence="1" id="KW-0805">Transcription regulation</keyword>
<dbReference type="InterPro" id="IPR018060">
    <property type="entry name" value="HTH_AraC"/>
</dbReference>
<dbReference type="InterPro" id="IPR003313">
    <property type="entry name" value="AraC-bd"/>
</dbReference>
<dbReference type="InterPro" id="IPR037923">
    <property type="entry name" value="HTH-like"/>
</dbReference>
<dbReference type="Proteomes" id="UP001519287">
    <property type="component" value="Unassembled WGS sequence"/>
</dbReference>
<dbReference type="PANTHER" id="PTHR43280">
    <property type="entry name" value="ARAC-FAMILY TRANSCRIPTIONAL REGULATOR"/>
    <property type="match status" value="1"/>
</dbReference>
<dbReference type="InterPro" id="IPR020449">
    <property type="entry name" value="Tscrpt_reg_AraC-type_HTH"/>
</dbReference>
<evidence type="ECO:0000256" key="1">
    <source>
        <dbReference type="ARBA" id="ARBA00023015"/>
    </source>
</evidence>
<dbReference type="PROSITE" id="PS01124">
    <property type="entry name" value="HTH_ARAC_FAMILY_2"/>
    <property type="match status" value="1"/>
</dbReference>
<gene>
    <name evidence="5" type="ORF">J2Z66_000340</name>
</gene>
<dbReference type="SUPFAM" id="SSF46689">
    <property type="entry name" value="Homeodomain-like"/>
    <property type="match status" value="1"/>
</dbReference>
<dbReference type="Pfam" id="PF12833">
    <property type="entry name" value="HTH_18"/>
    <property type="match status" value="1"/>
</dbReference>
<proteinExistence type="predicted"/>
<dbReference type="SMART" id="SM00342">
    <property type="entry name" value="HTH_ARAC"/>
    <property type="match status" value="1"/>
</dbReference>
<reference evidence="5 6" key="1">
    <citation type="submission" date="2021-03" db="EMBL/GenBank/DDBJ databases">
        <title>Genomic Encyclopedia of Type Strains, Phase IV (KMG-IV): sequencing the most valuable type-strain genomes for metagenomic binning, comparative biology and taxonomic classification.</title>
        <authorList>
            <person name="Goeker M."/>
        </authorList>
    </citation>
    <scope>NUCLEOTIDE SEQUENCE [LARGE SCALE GENOMIC DNA]</scope>
    <source>
        <strain evidence="5 6">DSM 26048</strain>
    </source>
</reference>
<evidence type="ECO:0000256" key="2">
    <source>
        <dbReference type="ARBA" id="ARBA00023125"/>
    </source>
</evidence>
<accession>A0ABS4IMK9</accession>
<dbReference type="Gene3D" id="1.10.10.60">
    <property type="entry name" value="Homeodomain-like"/>
    <property type="match status" value="2"/>
</dbReference>
<dbReference type="RefSeq" id="WP_209969079.1">
    <property type="nucleotide sequence ID" value="NZ_JAGGLB010000001.1"/>
</dbReference>
<dbReference type="InterPro" id="IPR014710">
    <property type="entry name" value="RmlC-like_jellyroll"/>
</dbReference>
<dbReference type="InterPro" id="IPR018062">
    <property type="entry name" value="HTH_AraC-typ_CS"/>
</dbReference>
<feature type="domain" description="HTH araC/xylS-type" evidence="4">
    <location>
        <begin position="202"/>
        <end position="300"/>
    </location>
</feature>
<dbReference type="Pfam" id="PF02311">
    <property type="entry name" value="AraC_binding"/>
    <property type="match status" value="1"/>
</dbReference>
<dbReference type="PANTHER" id="PTHR43280:SF28">
    <property type="entry name" value="HTH-TYPE TRANSCRIPTIONAL ACTIVATOR RHAS"/>
    <property type="match status" value="1"/>
</dbReference>
<evidence type="ECO:0000259" key="4">
    <source>
        <dbReference type="PROSITE" id="PS01124"/>
    </source>
</evidence>
<name>A0ABS4IMK9_9BACL</name>
<sequence length="306" mass="34952">MDTEIHFSNTIHTLQITGCHFGVRPGGWSYPRHHHHLFELLYCWEGEVTQVVEGHEIKLARGEWLLVKPGIKHSTYNDSEHPYTFFNIHFNIDDEELRSLLTPYTYRHLTRSSIQQTKLPAYLKEIEALLQNQLTDSRNYEWEHNRGTITLNSIHKLFLQGQLLFMIREVIILLSGFALAGAAANAVNEKGLSSTSQVDVAHEIEGKLRSSVCSKGVITDIAKEQNLSRSQCSKIFTQVYGMSPRQYLSDIKLNQAKKLLLSSELTIEAISDELGFTSLSHFSRQFKRWTGVSPNQFRPKHEGGKS</sequence>
<comment type="caution">
    <text evidence="5">The sequence shown here is derived from an EMBL/GenBank/DDBJ whole genome shotgun (WGS) entry which is preliminary data.</text>
</comment>
<keyword evidence="2" id="KW-0238">DNA-binding</keyword>
<dbReference type="PRINTS" id="PR00032">
    <property type="entry name" value="HTHARAC"/>
</dbReference>
<dbReference type="InterPro" id="IPR009057">
    <property type="entry name" value="Homeodomain-like_sf"/>
</dbReference>
<dbReference type="SUPFAM" id="SSF51215">
    <property type="entry name" value="Regulatory protein AraC"/>
    <property type="match status" value="1"/>
</dbReference>
<protein>
    <submittedName>
        <fullName evidence="5">AraC-like DNA-binding protein/quercetin dioxygenase-like cupin family protein</fullName>
    </submittedName>
</protein>
<dbReference type="CDD" id="cd02208">
    <property type="entry name" value="cupin_RmlC-like"/>
    <property type="match status" value="1"/>
</dbReference>